<evidence type="ECO:0000313" key="2">
    <source>
        <dbReference type="EMBL" id="PSB56431.1"/>
    </source>
</evidence>
<comment type="caution">
    <text evidence="2">The sequence shown here is derived from an EMBL/GenBank/DDBJ whole genome shotgun (WGS) entry which is preliminary data.</text>
</comment>
<dbReference type="OrthoDB" id="4123258at2"/>
<proteinExistence type="predicted"/>
<evidence type="ECO:0000313" key="3">
    <source>
        <dbReference type="Proteomes" id="UP000238937"/>
    </source>
</evidence>
<dbReference type="PANTHER" id="PTHR32097:SF17">
    <property type="entry name" value="CAMP-BINDING PROTEIN 1-RELATED"/>
    <property type="match status" value="1"/>
</dbReference>
<dbReference type="AlphaFoldDB" id="A0A2T1GFQ0"/>
<feature type="domain" description="TerD" evidence="1">
    <location>
        <begin position="1"/>
        <end position="201"/>
    </location>
</feature>
<dbReference type="Proteomes" id="UP000238937">
    <property type="component" value="Unassembled WGS sequence"/>
</dbReference>
<reference evidence="2 3" key="1">
    <citation type="submission" date="2018-03" db="EMBL/GenBank/DDBJ databases">
        <title>The ancient ancestry and fast evolution of plastids.</title>
        <authorList>
            <person name="Moore K.R."/>
            <person name="Magnabosco C."/>
            <person name="Momper L."/>
            <person name="Gold D.A."/>
            <person name="Bosak T."/>
            <person name="Fournier G.P."/>
        </authorList>
    </citation>
    <scope>NUCLEOTIDE SEQUENCE [LARGE SCALE GENOMIC DNA]</scope>
    <source>
        <strain evidence="2 3">CCALA 037</strain>
    </source>
</reference>
<dbReference type="CDD" id="cd06974">
    <property type="entry name" value="TerD_like"/>
    <property type="match status" value="1"/>
</dbReference>
<name>A0A2T1GFQ0_9CYAN</name>
<keyword evidence="3" id="KW-1185">Reference proteome</keyword>
<dbReference type="PANTHER" id="PTHR32097">
    <property type="entry name" value="CAMP-BINDING PROTEIN 1-RELATED"/>
    <property type="match status" value="1"/>
</dbReference>
<dbReference type="RefSeq" id="WP_106304588.1">
    <property type="nucleotide sequence ID" value="NZ_PVWO01000126.1"/>
</dbReference>
<dbReference type="Gene3D" id="2.60.60.30">
    <property type="entry name" value="sav2460 like domains"/>
    <property type="match status" value="1"/>
</dbReference>
<dbReference type="Pfam" id="PF02342">
    <property type="entry name" value="TerD"/>
    <property type="match status" value="1"/>
</dbReference>
<accession>A0A2T1GFQ0</accession>
<organism evidence="2 3">
    <name type="scientific">Chamaesiphon polymorphus CCALA 037</name>
    <dbReference type="NCBI Taxonomy" id="2107692"/>
    <lineage>
        <taxon>Bacteria</taxon>
        <taxon>Bacillati</taxon>
        <taxon>Cyanobacteriota</taxon>
        <taxon>Cyanophyceae</taxon>
        <taxon>Gomontiellales</taxon>
        <taxon>Chamaesiphonaceae</taxon>
        <taxon>Chamaesiphon</taxon>
    </lineage>
</organism>
<dbReference type="InterPro" id="IPR003325">
    <property type="entry name" value="TerD"/>
</dbReference>
<evidence type="ECO:0000259" key="1">
    <source>
        <dbReference type="Pfam" id="PF02342"/>
    </source>
</evidence>
<gene>
    <name evidence="2" type="ORF">C7B77_11875</name>
</gene>
<dbReference type="InterPro" id="IPR051324">
    <property type="entry name" value="Stress/Tellurium_Resist"/>
</dbReference>
<sequence>MAISLQKGQRISLSKEAPGLSKIICGLGWDVLKPAGGGFFSNFGNKAGQEYDLDASVICLSENGKLTDNQNIIYFGNLSHPSGAIVHQGDNLTGAGDGDDEIIILDLARIPSSITKLVFVVNIYDCQARKQDFSKIENAFVRLVNVANNQELARFNLSGQDYQGMTGMVLAEVYRHNDEWKMAAIGNGVSVNGLGELVKTYI</sequence>
<dbReference type="EMBL" id="PVWO01000126">
    <property type="protein sequence ID" value="PSB56431.1"/>
    <property type="molecule type" value="Genomic_DNA"/>
</dbReference>
<protein>
    <submittedName>
        <fullName evidence="2">Stress protein</fullName>
    </submittedName>
</protein>